<dbReference type="Proteomes" id="UP000886595">
    <property type="component" value="Unassembled WGS sequence"/>
</dbReference>
<dbReference type="CDD" id="cd10017">
    <property type="entry name" value="B3_DNA"/>
    <property type="match status" value="1"/>
</dbReference>
<organism evidence="7 8">
    <name type="scientific">Brassica carinata</name>
    <name type="common">Ethiopian mustard</name>
    <name type="synonym">Abyssinian cabbage</name>
    <dbReference type="NCBI Taxonomy" id="52824"/>
    <lineage>
        <taxon>Eukaryota</taxon>
        <taxon>Viridiplantae</taxon>
        <taxon>Streptophyta</taxon>
        <taxon>Embryophyta</taxon>
        <taxon>Tracheophyta</taxon>
        <taxon>Spermatophyta</taxon>
        <taxon>Magnoliopsida</taxon>
        <taxon>eudicotyledons</taxon>
        <taxon>Gunneridae</taxon>
        <taxon>Pentapetalae</taxon>
        <taxon>rosids</taxon>
        <taxon>malvids</taxon>
        <taxon>Brassicales</taxon>
        <taxon>Brassicaceae</taxon>
        <taxon>Brassiceae</taxon>
        <taxon>Brassica</taxon>
    </lineage>
</organism>
<dbReference type="InterPro" id="IPR003340">
    <property type="entry name" value="B3_DNA-bd"/>
</dbReference>
<protein>
    <recommendedName>
        <fullName evidence="6">TF-B3 domain-containing protein</fullName>
    </recommendedName>
</protein>
<gene>
    <name evidence="7" type="ORF">Bca52824_001851</name>
</gene>
<evidence type="ECO:0000256" key="3">
    <source>
        <dbReference type="ARBA" id="ARBA00023125"/>
    </source>
</evidence>
<reference evidence="7 8" key="1">
    <citation type="submission" date="2020-02" db="EMBL/GenBank/DDBJ databases">
        <authorList>
            <person name="Ma Q."/>
            <person name="Huang Y."/>
            <person name="Song X."/>
            <person name="Pei D."/>
        </authorList>
    </citation>
    <scope>NUCLEOTIDE SEQUENCE [LARGE SCALE GENOMIC DNA]</scope>
    <source>
        <strain evidence="7">Sxm20200214</strain>
        <tissue evidence="7">Leaf</tissue>
    </source>
</reference>
<accession>A0A8X7WJD7</accession>
<dbReference type="PROSITE" id="PS50863">
    <property type="entry name" value="B3"/>
    <property type="match status" value="1"/>
</dbReference>
<evidence type="ECO:0000313" key="7">
    <source>
        <dbReference type="EMBL" id="KAG2330671.1"/>
    </source>
</evidence>
<dbReference type="EMBL" id="JAAMPC010000001">
    <property type="protein sequence ID" value="KAG2330671.1"/>
    <property type="molecule type" value="Genomic_DNA"/>
</dbReference>
<dbReference type="SMART" id="SM01019">
    <property type="entry name" value="B3"/>
    <property type="match status" value="1"/>
</dbReference>
<keyword evidence="8" id="KW-1185">Reference proteome</keyword>
<dbReference type="GO" id="GO:0005634">
    <property type="term" value="C:nucleus"/>
    <property type="evidence" value="ECO:0007669"/>
    <property type="project" value="UniProtKB-SubCell"/>
</dbReference>
<proteinExistence type="predicted"/>
<evidence type="ECO:0000256" key="4">
    <source>
        <dbReference type="ARBA" id="ARBA00023163"/>
    </source>
</evidence>
<dbReference type="Pfam" id="PF02362">
    <property type="entry name" value="B3"/>
    <property type="match status" value="1"/>
</dbReference>
<keyword evidence="4" id="KW-0804">Transcription</keyword>
<evidence type="ECO:0000259" key="6">
    <source>
        <dbReference type="PROSITE" id="PS50863"/>
    </source>
</evidence>
<keyword evidence="2" id="KW-0805">Transcription regulation</keyword>
<name>A0A8X7WJD7_BRACI</name>
<dbReference type="Gene3D" id="2.40.330.10">
    <property type="entry name" value="DNA-binding pseudobarrel domain"/>
    <property type="match status" value="1"/>
</dbReference>
<dbReference type="GO" id="GO:0003677">
    <property type="term" value="F:DNA binding"/>
    <property type="evidence" value="ECO:0007669"/>
    <property type="project" value="UniProtKB-KW"/>
</dbReference>
<feature type="domain" description="TF-B3" evidence="6">
    <location>
        <begin position="1"/>
        <end position="87"/>
    </location>
</feature>
<dbReference type="AlphaFoldDB" id="A0A8X7WJD7"/>
<sequence>MWHIPRKFTKGNKLKPGEIILLDKDGATYKMMLEAKREQRHKYLQIKDPIVWENFCLANGVKAGESLTLELTERRELKFFSKVMHPSPPPRPREMSHFDKDVVLTNRIWTGLCEIGLRMFVILFVRERIRYPVFSDPLQHKLEMLQRKSDIKKKYREADSLLIAEGQSRRAELYEQFKRKQADVEAEPTAKNSELTSSFLLFSDPFQLELEKLEIRN</sequence>
<dbReference type="SUPFAM" id="SSF101936">
    <property type="entry name" value="DNA-binding pseudobarrel domain"/>
    <property type="match status" value="1"/>
</dbReference>
<dbReference type="OrthoDB" id="10469559at2759"/>
<dbReference type="Gene3D" id="6.10.250.1310">
    <property type="match status" value="1"/>
</dbReference>
<evidence type="ECO:0000256" key="2">
    <source>
        <dbReference type="ARBA" id="ARBA00023015"/>
    </source>
</evidence>
<evidence type="ECO:0000256" key="1">
    <source>
        <dbReference type="ARBA" id="ARBA00004123"/>
    </source>
</evidence>
<comment type="caution">
    <text evidence="7">The sequence shown here is derived from an EMBL/GenBank/DDBJ whole genome shotgun (WGS) entry which is preliminary data.</text>
</comment>
<dbReference type="InterPro" id="IPR015300">
    <property type="entry name" value="DNA-bd_pseudobarrel_sf"/>
</dbReference>
<keyword evidence="3" id="KW-0238">DNA-binding</keyword>
<evidence type="ECO:0000313" key="8">
    <source>
        <dbReference type="Proteomes" id="UP000886595"/>
    </source>
</evidence>
<evidence type="ECO:0000256" key="5">
    <source>
        <dbReference type="ARBA" id="ARBA00023242"/>
    </source>
</evidence>
<comment type="subcellular location">
    <subcellularLocation>
        <location evidence="1">Nucleus</location>
    </subcellularLocation>
</comment>
<keyword evidence="5" id="KW-0539">Nucleus</keyword>